<dbReference type="Gene3D" id="3.40.50.1240">
    <property type="entry name" value="Phosphoglycerate mutase-like"/>
    <property type="match status" value="1"/>
</dbReference>
<reference evidence="4 5" key="1">
    <citation type="submission" date="2016-07" db="EMBL/GenBank/DDBJ databases">
        <title>Pervasive Adenine N6-methylation of Active Genes in Fungi.</title>
        <authorList>
            <consortium name="DOE Joint Genome Institute"/>
            <person name="Mondo S.J."/>
            <person name="Dannebaum R.O."/>
            <person name="Kuo R.C."/>
            <person name="Labutti K."/>
            <person name="Haridas S."/>
            <person name="Kuo A."/>
            <person name="Salamov A."/>
            <person name="Ahrendt S.R."/>
            <person name="Lipzen A."/>
            <person name="Sullivan W."/>
            <person name="Andreopoulos W.B."/>
            <person name="Clum A."/>
            <person name="Lindquist E."/>
            <person name="Daum C."/>
            <person name="Ramamoorthy G.K."/>
            <person name="Gryganskyi A."/>
            <person name="Culley D."/>
            <person name="Magnuson J.K."/>
            <person name="James T.Y."/>
            <person name="O'Malley M.A."/>
            <person name="Stajich J.E."/>
            <person name="Spatafora J.W."/>
            <person name="Visel A."/>
            <person name="Grigoriev I.V."/>
        </authorList>
    </citation>
    <scope>NUCLEOTIDE SEQUENCE [LARGE SCALE GENOMIC DNA]</scope>
    <source>
        <strain evidence="4 5">62-1032</strain>
    </source>
</reference>
<accession>A0A1Y2D111</accession>
<dbReference type="InterPro" id="IPR050645">
    <property type="entry name" value="Histidine_acid_phosphatase"/>
</dbReference>
<dbReference type="SUPFAM" id="SSF53254">
    <property type="entry name" value="Phosphoglycerate mutase-like"/>
    <property type="match status" value="1"/>
</dbReference>
<keyword evidence="5" id="KW-1185">Reference proteome</keyword>
<feature type="region of interest" description="Disordered" evidence="3">
    <location>
        <begin position="1"/>
        <end position="25"/>
    </location>
</feature>
<dbReference type="EMBL" id="MCGR01000104">
    <property type="protein sequence ID" value="ORY52824.1"/>
    <property type="molecule type" value="Genomic_DNA"/>
</dbReference>
<keyword evidence="2" id="KW-0378">Hydrolase</keyword>
<evidence type="ECO:0000256" key="2">
    <source>
        <dbReference type="ARBA" id="ARBA00022801"/>
    </source>
</evidence>
<comment type="similarity">
    <text evidence="1">Belongs to the histidine acid phosphatase family.</text>
</comment>
<organism evidence="4 5">
    <name type="scientific">Leucosporidium creatinivorum</name>
    <dbReference type="NCBI Taxonomy" id="106004"/>
    <lineage>
        <taxon>Eukaryota</taxon>
        <taxon>Fungi</taxon>
        <taxon>Dikarya</taxon>
        <taxon>Basidiomycota</taxon>
        <taxon>Pucciniomycotina</taxon>
        <taxon>Microbotryomycetes</taxon>
        <taxon>Leucosporidiales</taxon>
        <taxon>Leucosporidium</taxon>
    </lineage>
</organism>
<dbReference type="Proteomes" id="UP000193467">
    <property type="component" value="Unassembled WGS sequence"/>
</dbReference>
<dbReference type="Pfam" id="PF00328">
    <property type="entry name" value="His_Phos_2"/>
    <property type="match status" value="1"/>
</dbReference>
<evidence type="ECO:0000313" key="4">
    <source>
        <dbReference type="EMBL" id="ORY52824.1"/>
    </source>
</evidence>
<sequence length="500" mass="54901">MSYEGQPHHPHVRGGPPNAHRISLGEDDHVPAGLQLLAAHWFVRHGERSPVRKRLSGFADIPYVFPLCAVGRSFQNAVLQFGDLPSQGDGATAHGAPPLPRSFRGATDDGASFQSEATEDSREGGGWKGDGGRIVKKGLMKVRRLMEDQGEGNQAIRGGMADCYWGELTDLGRESTLSLGARLRSLYVDQLKFLPSNLADLPIEESPVNFRSTGMPRTIESLHQIVEGLFPEATREGPVEYTVRNATDESLYPNSLCTRMRVLDQASAAAAAKRYNPTLEALDPLIQKYTGIPLRIDSKPRANGILDTIYVSRAHGIRTPKEFEDPAVLNVLEQAVVHEWFDAYASTEFKKLAMGRLLGDLRASLERKVADPTERTEKMRLAIYACHDTSLGGILNSLDVFDGRWPPFTSHISFELFRAASAPSFFSSFLPSFLRPSSQHYVRMRYNSQPLFIPACKPEGAHLPGSKGAVCTMEAFAKAVDGVQLTAKEWEKGCAIVVGA</sequence>
<dbReference type="PANTHER" id="PTHR11567:SF110">
    <property type="entry name" value="2-PHOSPHOXYLOSE PHOSPHATASE 1"/>
    <property type="match status" value="1"/>
</dbReference>
<dbReference type="InterPro" id="IPR000560">
    <property type="entry name" value="His_Pase_clade-2"/>
</dbReference>
<dbReference type="CDD" id="cd07061">
    <property type="entry name" value="HP_HAP_like"/>
    <property type="match status" value="1"/>
</dbReference>
<feature type="compositionally biased region" description="Basic and acidic residues" evidence="3">
    <location>
        <begin position="119"/>
        <end position="130"/>
    </location>
</feature>
<dbReference type="InParanoid" id="A0A1Y2D111"/>
<proteinExistence type="inferred from homology"/>
<protein>
    <submittedName>
        <fullName evidence="4">Histidine phosphatase superfamily</fullName>
    </submittedName>
</protein>
<comment type="caution">
    <text evidence="4">The sequence shown here is derived from an EMBL/GenBank/DDBJ whole genome shotgun (WGS) entry which is preliminary data.</text>
</comment>
<dbReference type="PANTHER" id="PTHR11567">
    <property type="entry name" value="ACID PHOSPHATASE-RELATED"/>
    <property type="match status" value="1"/>
</dbReference>
<name>A0A1Y2D111_9BASI</name>
<evidence type="ECO:0000256" key="3">
    <source>
        <dbReference type="SAM" id="MobiDB-lite"/>
    </source>
</evidence>
<dbReference type="STRING" id="106004.A0A1Y2D111"/>
<feature type="region of interest" description="Disordered" evidence="3">
    <location>
        <begin position="88"/>
        <end position="130"/>
    </location>
</feature>
<evidence type="ECO:0000256" key="1">
    <source>
        <dbReference type="ARBA" id="ARBA00005375"/>
    </source>
</evidence>
<gene>
    <name evidence="4" type="ORF">BCR35DRAFT_272431</name>
</gene>
<dbReference type="AlphaFoldDB" id="A0A1Y2D111"/>
<dbReference type="GO" id="GO:0016791">
    <property type="term" value="F:phosphatase activity"/>
    <property type="evidence" value="ECO:0007669"/>
    <property type="project" value="TreeGrafter"/>
</dbReference>
<dbReference type="FunCoup" id="A0A1Y2D111">
    <property type="interactions" value="38"/>
</dbReference>
<evidence type="ECO:0000313" key="5">
    <source>
        <dbReference type="Proteomes" id="UP000193467"/>
    </source>
</evidence>
<dbReference type="OrthoDB" id="10257284at2759"/>
<dbReference type="InterPro" id="IPR029033">
    <property type="entry name" value="His_PPase_superfam"/>
</dbReference>